<evidence type="ECO:0000256" key="3">
    <source>
        <dbReference type="ARBA" id="ARBA00022989"/>
    </source>
</evidence>
<feature type="transmembrane region" description="Helical" evidence="5">
    <location>
        <begin position="122"/>
        <end position="142"/>
    </location>
</feature>
<evidence type="ECO:0000256" key="5">
    <source>
        <dbReference type="SAM" id="Phobius"/>
    </source>
</evidence>
<dbReference type="AlphaFoldDB" id="A0A1K2HLW5"/>
<feature type="transmembrane region" description="Helical" evidence="5">
    <location>
        <begin position="93"/>
        <end position="113"/>
    </location>
</feature>
<evidence type="ECO:0000256" key="4">
    <source>
        <dbReference type="ARBA" id="ARBA00023136"/>
    </source>
</evidence>
<proteinExistence type="predicted"/>
<dbReference type="GO" id="GO:0016020">
    <property type="term" value="C:membrane"/>
    <property type="evidence" value="ECO:0007669"/>
    <property type="project" value="UniProtKB-SubCell"/>
</dbReference>
<dbReference type="Pfam" id="PF00892">
    <property type="entry name" value="EamA"/>
    <property type="match status" value="2"/>
</dbReference>
<evidence type="ECO:0000259" key="6">
    <source>
        <dbReference type="Pfam" id="PF00892"/>
    </source>
</evidence>
<dbReference type="EMBL" id="FPKR01000010">
    <property type="protein sequence ID" value="SFZ77796.1"/>
    <property type="molecule type" value="Genomic_DNA"/>
</dbReference>
<accession>A0A1K2HLW5</accession>
<evidence type="ECO:0000256" key="1">
    <source>
        <dbReference type="ARBA" id="ARBA00004141"/>
    </source>
</evidence>
<keyword evidence="3 5" id="KW-1133">Transmembrane helix</keyword>
<dbReference type="PANTHER" id="PTHR32322:SF9">
    <property type="entry name" value="AMINO-ACID METABOLITE EFFLUX PUMP-RELATED"/>
    <property type="match status" value="1"/>
</dbReference>
<dbReference type="InterPro" id="IPR000620">
    <property type="entry name" value="EamA_dom"/>
</dbReference>
<keyword evidence="4 5" id="KW-0472">Membrane</keyword>
<sequence>MKAADLAELIVLAALWGASFLFMRVAAPAFGPVALIFVRVAVASACLLPILLWRGEARGLIDNWRPLLLVGLLNSALPFCLFAWATLSLSAGFTSVLNATAPLWGALVAYLWLKTALPFSRVLGLTIGFLGVLVLVWGKVSFKPGGDGWAIGAALLATLSYGIAANYSKQKLAQISPLLVAGGSQLAACLLLLPLAIWLWPAQPVAAAAWQASAALGIACTALAYLLFFRLIAHVGPSKAIAVTFLIPLFAILWGGLFLGEVLSTPMLLGGGIILAGTSLALGLWQFGAAKTASV</sequence>
<protein>
    <submittedName>
        <fullName evidence="7">EamA-like transporter family protein</fullName>
    </submittedName>
</protein>
<name>A0A1K2HLW5_9NEIS</name>
<reference evidence="7 8" key="1">
    <citation type="submission" date="2016-11" db="EMBL/GenBank/DDBJ databases">
        <authorList>
            <person name="Jaros S."/>
            <person name="Januszkiewicz K."/>
            <person name="Wedrychowicz H."/>
        </authorList>
    </citation>
    <scope>NUCLEOTIDE SEQUENCE [LARGE SCALE GENOMIC DNA]</scope>
    <source>
        <strain evidence="7 8">DSM 18899</strain>
    </source>
</reference>
<evidence type="ECO:0000313" key="8">
    <source>
        <dbReference type="Proteomes" id="UP000186513"/>
    </source>
</evidence>
<comment type="subcellular location">
    <subcellularLocation>
        <location evidence="1">Membrane</location>
        <topology evidence="1">Multi-pass membrane protein</topology>
    </subcellularLocation>
</comment>
<feature type="transmembrane region" description="Helical" evidence="5">
    <location>
        <begin position="7"/>
        <end position="27"/>
    </location>
</feature>
<feature type="transmembrane region" description="Helical" evidence="5">
    <location>
        <begin position="240"/>
        <end position="260"/>
    </location>
</feature>
<dbReference type="RefSeq" id="WP_072429100.1">
    <property type="nucleotide sequence ID" value="NZ_FPKR01000010.1"/>
</dbReference>
<dbReference type="OrthoDB" id="9810556at2"/>
<feature type="transmembrane region" description="Helical" evidence="5">
    <location>
        <begin position="67"/>
        <end position="87"/>
    </location>
</feature>
<dbReference type="InterPro" id="IPR037185">
    <property type="entry name" value="EmrE-like"/>
</dbReference>
<organism evidence="7 8">
    <name type="scientific">Chitinimonas taiwanensis DSM 18899</name>
    <dbReference type="NCBI Taxonomy" id="1121279"/>
    <lineage>
        <taxon>Bacteria</taxon>
        <taxon>Pseudomonadati</taxon>
        <taxon>Pseudomonadota</taxon>
        <taxon>Betaproteobacteria</taxon>
        <taxon>Neisseriales</taxon>
        <taxon>Chitinibacteraceae</taxon>
        <taxon>Chitinimonas</taxon>
    </lineage>
</organism>
<feature type="transmembrane region" description="Helical" evidence="5">
    <location>
        <begin position="179"/>
        <end position="201"/>
    </location>
</feature>
<dbReference type="Proteomes" id="UP000186513">
    <property type="component" value="Unassembled WGS sequence"/>
</dbReference>
<dbReference type="SUPFAM" id="SSF103481">
    <property type="entry name" value="Multidrug resistance efflux transporter EmrE"/>
    <property type="match status" value="2"/>
</dbReference>
<feature type="transmembrane region" description="Helical" evidence="5">
    <location>
        <begin position="33"/>
        <end position="55"/>
    </location>
</feature>
<dbReference type="InterPro" id="IPR050638">
    <property type="entry name" value="AA-Vitamin_Transporters"/>
</dbReference>
<feature type="transmembrane region" description="Helical" evidence="5">
    <location>
        <begin position="148"/>
        <end position="167"/>
    </location>
</feature>
<feature type="transmembrane region" description="Helical" evidence="5">
    <location>
        <begin position="266"/>
        <end position="285"/>
    </location>
</feature>
<dbReference type="STRING" id="1121279.SAMN02745887_02593"/>
<feature type="domain" description="EamA" evidence="6">
    <location>
        <begin position="149"/>
        <end position="281"/>
    </location>
</feature>
<feature type="transmembrane region" description="Helical" evidence="5">
    <location>
        <begin position="207"/>
        <end position="228"/>
    </location>
</feature>
<dbReference type="PANTHER" id="PTHR32322">
    <property type="entry name" value="INNER MEMBRANE TRANSPORTER"/>
    <property type="match status" value="1"/>
</dbReference>
<feature type="domain" description="EamA" evidence="6">
    <location>
        <begin position="10"/>
        <end position="136"/>
    </location>
</feature>
<keyword evidence="8" id="KW-1185">Reference proteome</keyword>
<evidence type="ECO:0000256" key="2">
    <source>
        <dbReference type="ARBA" id="ARBA00022692"/>
    </source>
</evidence>
<gene>
    <name evidence="7" type="ORF">SAMN02745887_02593</name>
</gene>
<keyword evidence="2 5" id="KW-0812">Transmembrane</keyword>
<evidence type="ECO:0000313" key="7">
    <source>
        <dbReference type="EMBL" id="SFZ77796.1"/>
    </source>
</evidence>